<keyword evidence="1" id="KW-0732">Signal</keyword>
<keyword evidence="3" id="KW-1185">Reference proteome</keyword>
<comment type="caution">
    <text evidence="2">The sequence shown here is derived from an EMBL/GenBank/DDBJ whole genome shotgun (WGS) entry which is preliminary data.</text>
</comment>
<dbReference type="Proteomes" id="UP000323164">
    <property type="component" value="Unassembled WGS sequence"/>
</dbReference>
<feature type="chain" id="PRO_5023098834" description="DUF1134 domain-containing protein" evidence="1">
    <location>
        <begin position="25"/>
        <end position="144"/>
    </location>
</feature>
<organism evidence="2 3">
    <name type="scientific">Cognatilysobacter lacus</name>
    <dbReference type="NCBI Taxonomy" id="1643323"/>
    <lineage>
        <taxon>Bacteria</taxon>
        <taxon>Pseudomonadati</taxon>
        <taxon>Pseudomonadota</taxon>
        <taxon>Gammaproteobacteria</taxon>
        <taxon>Lysobacterales</taxon>
        <taxon>Lysobacteraceae</taxon>
        <taxon>Cognatilysobacter</taxon>
    </lineage>
</organism>
<evidence type="ECO:0000313" key="2">
    <source>
        <dbReference type="EMBL" id="TZF89864.1"/>
    </source>
</evidence>
<accession>A0A5D8ZB08</accession>
<dbReference type="EMBL" id="VTRV01000066">
    <property type="protein sequence ID" value="TZF89864.1"/>
    <property type="molecule type" value="Genomic_DNA"/>
</dbReference>
<reference evidence="2 3" key="1">
    <citation type="submission" date="2019-08" db="EMBL/GenBank/DDBJ databases">
        <title>Draft genome sequence of Lysobacter sp. UKS-15.</title>
        <authorList>
            <person name="Im W.-T."/>
        </authorList>
    </citation>
    <scope>NUCLEOTIDE SEQUENCE [LARGE SCALE GENOMIC DNA]</scope>
    <source>
        <strain evidence="2 3">UKS-15</strain>
    </source>
</reference>
<sequence>MTFRTLPCLAALVLASAVAAPAQAGDLSCTLTYDMKGFSAFYKHSTGHGVIHCSNGKSLPVSIDAKGGGITFGKSEVHGTGKFAGLSNIRDALGGYATGEANAAAGKGTKAQIVTKGPVSLALTGQGRGVEIGVSFGSFVISER</sequence>
<dbReference type="RefSeq" id="WP_149352758.1">
    <property type="nucleotide sequence ID" value="NZ_VTRV01000066.1"/>
</dbReference>
<evidence type="ECO:0000313" key="3">
    <source>
        <dbReference type="Proteomes" id="UP000323164"/>
    </source>
</evidence>
<proteinExistence type="predicted"/>
<gene>
    <name evidence="2" type="ORF">FW784_07630</name>
</gene>
<evidence type="ECO:0008006" key="4">
    <source>
        <dbReference type="Google" id="ProtNLM"/>
    </source>
</evidence>
<protein>
    <recommendedName>
        <fullName evidence="4">DUF1134 domain-containing protein</fullName>
    </recommendedName>
</protein>
<dbReference type="AlphaFoldDB" id="A0A5D8ZB08"/>
<feature type="signal peptide" evidence="1">
    <location>
        <begin position="1"/>
        <end position="24"/>
    </location>
</feature>
<dbReference type="OrthoDB" id="6024727at2"/>
<evidence type="ECO:0000256" key="1">
    <source>
        <dbReference type="SAM" id="SignalP"/>
    </source>
</evidence>
<name>A0A5D8ZB08_9GAMM</name>